<sequence length="116" mass="12172">MGQLSESHALGGGLKSRHVTMLSIAGVIGASLFVGSSVAIAEAGPAVLLAYLFAGLLVVMIMRMLAEMAVATPDTVLFPPMRIKRSAPGPGIPSAGYTGGFGYWLFRWRPILPPLF</sequence>
<dbReference type="PANTHER" id="PTHR43495">
    <property type="entry name" value="GABA PERMEASE"/>
    <property type="match status" value="1"/>
</dbReference>
<evidence type="ECO:0000313" key="8">
    <source>
        <dbReference type="EMBL" id="VEA33595.1"/>
    </source>
</evidence>
<dbReference type="Gene3D" id="1.20.1740.10">
    <property type="entry name" value="Amino acid/polyamine transporter I"/>
    <property type="match status" value="1"/>
</dbReference>
<reference evidence="8 9" key="1">
    <citation type="submission" date="2018-12" db="EMBL/GenBank/DDBJ databases">
        <authorList>
            <consortium name="Pathogen Informatics"/>
        </authorList>
    </citation>
    <scope>NUCLEOTIDE SEQUENCE [LARGE SCALE GENOMIC DNA]</scope>
    <source>
        <strain evidence="8 9">NCTC8271</strain>
    </source>
</reference>
<evidence type="ECO:0000256" key="1">
    <source>
        <dbReference type="ARBA" id="ARBA00004141"/>
    </source>
</evidence>
<feature type="domain" description="Amino acid permease/ SLC12A" evidence="7">
    <location>
        <begin position="18"/>
        <end position="106"/>
    </location>
</feature>
<keyword evidence="4 6" id="KW-1133">Transmembrane helix</keyword>
<evidence type="ECO:0000256" key="3">
    <source>
        <dbReference type="ARBA" id="ARBA00022692"/>
    </source>
</evidence>
<protein>
    <submittedName>
        <fullName evidence="8">GabA permease</fullName>
    </submittedName>
</protein>
<proteinExistence type="predicted"/>
<gene>
    <name evidence="8" type="primary">gabP_2</name>
    <name evidence="8" type="ORF">NCTC8271_01457</name>
</gene>
<dbReference type="GO" id="GO:0055085">
    <property type="term" value="P:transmembrane transport"/>
    <property type="evidence" value="ECO:0007669"/>
    <property type="project" value="InterPro"/>
</dbReference>
<name>A0A447PAN9_SALET</name>
<feature type="transmembrane region" description="Helical" evidence="6">
    <location>
        <begin position="87"/>
        <end position="106"/>
    </location>
</feature>
<dbReference type="PROSITE" id="PS00218">
    <property type="entry name" value="AMINO_ACID_PERMEASE_1"/>
    <property type="match status" value="1"/>
</dbReference>
<organism evidence="8 9">
    <name type="scientific">Salmonella enterica I</name>
    <dbReference type="NCBI Taxonomy" id="59201"/>
    <lineage>
        <taxon>Bacteria</taxon>
        <taxon>Pseudomonadati</taxon>
        <taxon>Pseudomonadota</taxon>
        <taxon>Gammaproteobacteria</taxon>
        <taxon>Enterobacterales</taxon>
        <taxon>Enterobacteriaceae</taxon>
        <taxon>Salmonella</taxon>
    </lineage>
</organism>
<feature type="transmembrane region" description="Helical" evidence="6">
    <location>
        <begin position="46"/>
        <end position="66"/>
    </location>
</feature>
<evidence type="ECO:0000313" key="9">
    <source>
        <dbReference type="Proteomes" id="UP000273655"/>
    </source>
</evidence>
<dbReference type="GO" id="GO:0016020">
    <property type="term" value="C:membrane"/>
    <property type="evidence" value="ECO:0007669"/>
    <property type="project" value="UniProtKB-SubCell"/>
</dbReference>
<dbReference type="PANTHER" id="PTHR43495:SF5">
    <property type="entry name" value="GAMMA-AMINOBUTYRIC ACID PERMEASE"/>
    <property type="match status" value="1"/>
</dbReference>
<dbReference type="EMBL" id="LR134148">
    <property type="protein sequence ID" value="VEA33595.1"/>
    <property type="molecule type" value="Genomic_DNA"/>
</dbReference>
<evidence type="ECO:0000256" key="4">
    <source>
        <dbReference type="ARBA" id="ARBA00022989"/>
    </source>
</evidence>
<dbReference type="Pfam" id="PF00324">
    <property type="entry name" value="AA_permease"/>
    <property type="match status" value="1"/>
</dbReference>
<keyword evidence="2" id="KW-0813">Transport</keyword>
<evidence type="ECO:0000256" key="6">
    <source>
        <dbReference type="SAM" id="Phobius"/>
    </source>
</evidence>
<accession>A0A447PAN9</accession>
<dbReference type="Proteomes" id="UP000273655">
    <property type="component" value="Chromosome 1"/>
</dbReference>
<comment type="subcellular location">
    <subcellularLocation>
        <location evidence="1">Membrane</location>
        <topology evidence="1">Multi-pass membrane protein</topology>
    </subcellularLocation>
</comment>
<evidence type="ECO:0000259" key="7">
    <source>
        <dbReference type="Pfam" id="PF00324"/>
    </source>
</evidence>
<evidence type="ECO:0000256" key="2">
    <source>
        <dbReference type="ARBA" id="ARBA00022448"/>
    </source>
</evidence>
<feature type="transmembrane region" description="Helical" evidence="6">
    <location>
        <begin position="21"/>
        <end position="40"/>
    </location>
</feature>
<evidence type="ECO:0000256" key="5">
    <source>
        <dbReference type="ARBA" id="ARBA00023136"/>
    </source>
</evidence>
<keyword evidence="5 6" id="KW-0472">Membrane</keyword>
<dbReference type="InterPro" id="IPR004840">
    <property type="entry name" value="Amino_acid_permease_CS"/>
</dbReference>
<dbReference type="GO" id="GO:0006865">
    <property type="term" value="P:amino acid transport"/>
    <property type="evidence" value="ECO:0007669"/>
    <property type="project" value="InterPro"/>
</dbReference>
<dbReference type="AlphaFoldDB" id="A0A447PAN9"/>
<dbReference type="InterPro" id="IPR004841">
    <property type="entry name" value="AA-permease/SLC12A_dom"/>
</dbReference>
<keyword evidence="3 6" id="KW-0812">Transmembrane</keyword>